<feature type="chain" id="PRO_5031356940" description="Lipoprotein" evidence="2">
    <location>
        <begin position="21"/>
        <end position="152"/>
    </location>
</feature>
<keyword evidence="2" id="KW-0732">Signal</keyword>
<gene>
    <name evidence="3" type="ORF">FHX39_004049</name>
</gene>
<name>A0A7W5JZ75_9ACTN</name>
<organism evidence="3 4">
    <name type="scientific">Microlunatus antarcticus</name>
    <dbReference type="NCBI Taxonomy" id="53388"/>
    <lineage>
        <taxon>Bacteria</taxon>
        <taxon>Bacillati</taxon>
        <taxon>Actinomycetota</taxon>
        <taxon>Actinomycetes</taxon>
        <taxon>Propionibacteriales</taxon>
        <taxon>Propionibacteriaceae</taxon>
        <taxon>Microlunatus</taxon>
    </lineage>
</organism>
<evidence type="ECO:0000313" key="4">
    <source>
        <dbReference type="Proteomes" id="UP000565572"/>
    </source>
</evidence>
<comment type="caution">
    <text evidence="3">The sequence shown here is derived from an EMBL/GenBank/DDBJ whole genome shotgun (WGS) entry which is preliminary data.</text>
</comment>
<keyword evidence="4" id="KW-1185">Reference proteome</keyword>
<proteinExistence type="predicted"/>
<evidence type="ECO:0008006" key="5">
    <source>
        <dbReference type="Google" id="ProtNLM"/>
    </source>
</evidence>
<accession>A0A7W5JZ75</accession>
<protein>
    <recommendedName>
        <fullName evidence="5">Lipoprotein</fullName>
    </recommendedName>
</protein>
<evidence type="ECO:0000313" key="3">
    <source>
        <dbReference type="EMBL" id="MBB3329052.1"/>
    </source>
</evidence>
<feature type="signal peptide" evidence="2">
    <location>
        <begin position="1"/>
        <end position="20"/>
    </location>
</feature>
<dbReference type="EMBL" id="JACHZG010000012">
    <property type="protein sequence ID" value="MBB3329052.1"/>
    <property type="molecule type" value="Genomic_DNA"/>
</dbReference>
<dbReference type="PROSITE" id="PS51257">
    <property type="entry name" value="PROKAR_LIPOPROTEIN"/>
    <property type="match status" value="1"/>
</dbReference>
<feature type="region of interest" description="Disordered" evidence="1">
    <location>
        <begin position="101"/>
        <end position="152"/>
    </location>
</feature>
<evidence type="ECO:0000256" key="2">
    <source>
        <dbReference type="SAM" id="SignalP"/>
    </source>
</evidence>
<dbReference type="AlphaFoldDB" id="A0A7W5JZ75"/>
<sequence length="152" mass="15000">MVPTSRVPRLSALALSTALAASGILSACSSGDDRVTEDVYCADANGKVIDEANCDDGYRGGFPGFIWIGGFGGGRGLGYQLPVNQRTSMVPYNDSVARQNAGLPATGRVTGSGGLGSTVTRSRSASGTNGSGTRAGSSKGGGFGGSQGGTGS</sequence>
<reference evidence="3 4" key="1">
    <citation type="submission" date="2020-08" db="EMBL/GenBank/DDBJ databases">
        <title>Sequencing the genomes of 1000 actinobacteria strains.</title>
        <authorList>
            <person name="Klenk H.-P."/>
        </authorList>
    </citation>
    <scope>NUCLEOTIDE SEQUENCE [LARGE SCALE GENOMIC DNA]</scope>
    <source>
        <strain evidence="3 4">DSM 11053</strain>
    </source>
</reference>
<dbReference type="Proteomes" id="UP000565572">
    <property type="component" value="Unassembled WGS sequence"/>
</dbReference>
<feature type="compositionally biased region" description="Gly residues" evidence="1">
    <location>
        <begin position="138"/>
        <end position="152"/>
    </location>
</feature>
<dbReference type="RefSeq" id="WP_183342575.1">
    <property type="nucleotide sequence ID" value="NZ_JACHZG010000012.1"/>
</dbReference>
<evidence type="ECO:0000256" key="1">
    <source>
        <dbReference type="SAM" id="MobiDB-lite"/>
    </source>
</evidence>